<dbReference type="OrthoDB" id="101228at2157"/>
<accession>Q5JF20</accession>
<dbReference type="KEGG" id="tko:TK0531"/>
<protein>
    <recommendedName>
        <fullName evidence="1">Bacterial Ig-like domain-containing protein</fullName>
    </recommendedName>
</protein>
<dbReference type="eggNOG" id="arCOG07571">
    <property type="taxonomic scope" value="Archaea"/>
</dbReference>
<proteinExistence type="predicted"/>
<dbReference type="InterPro" id="IPR046878">
    <property type="entry name" value="Big_14"/>
</dbReference>
<dbReference type="PhylomeDB" id="Q5JF20"/>
<dbReference type="InParanoid" id="Q5JF20"/>
<evidence type="ECO:0000313" key="2">
    <source>
        <dbReference type="EMBL" id="BAD84720.1"/>
    </source>
</evidence>
<feature type="domain" description="Bacterial Ig-like" evidence="1">
    <location>
        <begin position="2"/>
        <end position="90"/>
    </location>
</feature>
<reference evidence="2 3" key="1">
    <citation type="journal article" date="2005" name="Genome Res.">
        <title>Complete genome sequence of the hyperthermophilic archaeon Thermococcus kodakaraensis KOD1 and comparison with Pyrococcus genomes.</title>
        <authorList>
            <person name="Fukui T."/>
            <person name="Atomi H."/>
            <person name="Kanai T."/>
            <person name="Matsumi R."/>
            <person name="Fujiwara S."/>
            <person name="Imanaka T."/>
        </authorList>
    </citation>
    <scope>NUCLEOTIDE SEQUENCE [LARGE SCALE GENOMIC DNA]</scope>
    <source>
        <strain evidence="3">ATCC BAA-918 / JCM 12380 / KOD1</strain>
    </source>
</reference>
<keyword evidence="3" id="KW-1185">Reference proteome</keyword>
<dbReference type="RefSeq" id="WP_011249486.1">
    <property type="nucleotide sequence ID" value="NC_006624.1"/>
</dbReference>
<organism evidence="2 3">
    <name type="scientific">Thermococcus kodakarensis (strain ATCC BAA-918 / JCM 12380 / KOD1)</name>
    <name type="common">Pyrococcus kodakaraensis (strain KOD1)</name>
    <dbReference type="NCBI Taxonomy" id="69014"/>
    <lineage>
        <taxon>Archaea</taxon>
        <taxon>Methanobacteriati</taxon>
        <taxon>Methanobacteriota</taxon>
        <taxon>Thermococci</taxon>
        <taxon>Thermococcales</taxon>
        <taxon>Thermococcaceae</taxon>
        <taxon>Thermococcus</taxon>
    </lineage>
</organism>
<sequence>MGAPYRLYLLENGSWKEIETGFTFTSIGWQIPPGGNWTQTVPLVIRVPDGAFGKLKPLPPCRYKIEKTVLIDRDKCESRSNEITLSAEFEIVR</sequence>
<dbReference type="GeneID" id="78447044"/>
<dbReference type="STRING" id="69014.TK0531"/>
<evidence type="ECO:0000259" key="1">
    <source>
        <dbReference type="Pfam" id="PF20251"/>
    </source>
</evidence>
<dbReference type="EMBL" id="AP006878">
    <property type="protein sequence ID" value="BAD84720.1"/>
    <property type="molecule type" value="Genomic_DNA"/>
</dbReference>
<dbReference type="HOGENOM" id="CLU_2565917_0_0_2"/>
<name>Q5JF20_THEKO</name>
<gene>
    <name evidence="2" type="ordered locus">TK0531</name>
</gene>
<dbReference type="AlphaFoldDB" id="Q5JF20"/>
<evidence type="ECO:0000313" key="3">
    <source>
        <dbReference type="Proteomes" id="UP000000536"/>
    </source>
</evidence>
<dbReference type="EnsemblBacteria" id="BAD84720">
    <property type="protein sequence ID" value="BAD84720"/>
    <property type="gene ID" value="TK0531"/>
</dbReference>
<dbReference type="Pfam" id="PF20251">
    <property type="entry name" value="Big_14"/>
    <property type="match status" value="1"/>
</dbReference>
<dbReference type="Proteomes" id="UP000000536">
    <property type="component" value="Chromosome"/>
</dbReference>